<feature type="compositionally biased region" description="Gly residues" evidence="1">
    <location>
        <begin position="268"/>
        <end position="281"/>
    </location>
</feature>
<dbReference type="RefSeq" id="WP_102379665.1">
    <property type="nucleotide sequence ID" value="NZ_AP025564.1"/>
</dbReference>
<dbReference type="EMBL" id="AP025564">
    <property type="protein sequence ID" value="BDE97181.1"/>
    <property type="molecule type" value="Genomic_DNA"/>
</dbReference>
<feature type="region of interest" description="Disordered" evidence="1">
    <location>
        <begin position="251"/>
        <end position="289"/>
    </location>
</feature>
<dbReference type="Pfam" id="PF23750">
    <property type="entry name" value="RsgI_M"/>
    <property type="match status" value="1"/>
</dbReference>
<keyword evidence="5" id="KW-1185">Reference proteome</keyword>
<accession>A0ABN6MLN4</accession>
<evidence type="ECO:0000256" key="1">
    <source>
        <dbReference type="SAM" id="MobiDB-lite"/>
    </source>
</evidence>
<dbReference type="InterPro" id="IPR055431">
    <property type="entry name" value="RsgI_M"/>
</dbReference>
<evidence type="ECO:0000256" key="2">
    <source>
        <dbReference type="SAM" id="Phobius"/>
    </source>
</evidence>
<proteinExistence type="predicted"/>
<organism evidence="4 5">
    <name type="scientific">Raoultibacter timonensis</name>
    <dbReference type="NCBI Taxonomy" id="1907662"/>
    <lineage>
        <taxon>Bacteria</taxon>
        <taxon>Bacillati</taxon>
        <taxon>Actinomycetota</taxon>
        <taxon>Coriobacteriia</taxon>
        <taxon>Eggerthellales</taxon>
        <taxon>Eggerthellaceae</taxon>
        <taxon>Raoultibacter</taxon>
    </lineage>
</organism>
<keyword evidence="2" id="KW-1133">Transmembrane helix</keyword>
<protein>
    <recommendedName>
        <fullName evidence="3">Anti-sigma factor RsgI-like middle domain-containing protein</fullName>
    </recommendedName>
</protein>
<feature type="transmembrane region" description="Helical" evidence="2">
    <location>
        <begin position="72"/>
        <end position="94"/>
    </location>
</feature>
<keyword evidence="2" id="KW-0812">Transmembrane</keyword>
<gene>
    <name evidence="4" type="ORF">CE91St30_25140</name>
</gene>
<sequence>MNELEQRIREAFDDVVLPEEAKRATLEAYDRLACSDEVAGGPETPDQATGFAVSSSVAAAARRSRARVLRRVGFAMAACMALVAIGLGGFSAYATETAQIGIDVNPSIEIGVNRFDCVVSERAVNEDGAELLGQVSLVGKSYDEAMAALSQSELFMSYVGDDAYIEINVTSDDASQAESLTQASDAYLQTLPCRGSCHTVSVEDREEALAAGMGVGRYNAALELMELDSSVTLEECRSMTMRELRDRIAAAGGDAEDASTGMGEHHGQGSGNGMRGQGAGNGRRSHSGE</sequence>
<name>A0ABN6MLN4_9ACTN</name>
<reference evidence="4 5" key="1">
    <citation type="submission" date="2022-01" db="EMBL/GenBank/DDBJ databases">
        <title>Novel bile acid biosynthetic pathways are enriched in the microbiome of centenarians.</title>
        <authorList>
            <person name="Sato Y."/>
            <person name="Atarashi K."/>
            <person name="Plichta R.D."/>
            <person name="Arai Y."/>
            <person name="Sasajima S."/>
            <person name="Kearney M.S."/>
            <person name="Suda W."/>
            <person name="Takeshita K."/>
            <person name="Sasaki T."/>
            <person name="Okamoto S."/>
            <person name="Skelly N.A."/>
            <person name="Okamura Y."/>
            <person name="Vlamakis H."/>
            <person name="Li Y."/>
            <person name="Tanoue T."/>
            <person name="Takei H."/>
            <person name="Nittono H."/>
            <person name="Narushima S."/>
            <person name="Irie J."/>
            <person name="Itoh H."/>
            <person name="Moriya K."/>
            <person name="Sugiura Y."/>
            <person name="Suematsu M."/>
            <person name="Moritoki N."/>
            <person name="Shibata S."/>
            <person name="Littman R.D."/>
            <person name="Fischbach A.M."/>
            <person name="Uwamino Y."/>
            <person name="Inoue T."/>
            <person name="Honda A."/>
            <person name="Hattori M."/>
            <person name="Murai T."/>
            <person name="Xavier J.R."/>
            <person name="Hirose N."/>
            <person name="Honda K."/>
        </authorList>
    </citation>
    <scope>NUCLEOTIDE SEQUENCE [LARGE SCALE GENOMIC DNA]</scope>
    <source>
        <strain evidence="4 5">CE91-St30</strain>
    </source>
</reference>
<evidence type="ECO:0000259" key="3">
    <source>
        <dbReference type="Pfam" id="PF23750"/>
    </source>
</evidence>
<evidence type="ECO:0000313" key="5">
    <source>
        <dbReference type="Proteomes" id="UP001320544"/>
    </source>
</evidence>
<feature type="domain" description="Anti-sigma factor RsgI-like middle" evidence="3">
    <location>
        <begin position="98"/>
        <end position="221"/>
    </location>
</feature>
<dbReference type="Proteomes" id="UP001320544">
    <property type="component" value="Chromosome"/>
</dbReference>
<keyword evidence="2" id="KW-0472">Membrane</keyword>
<evidence type="ECO:0000313" key="4">
    <source>
        <dbReference type="EMBL" id="BDE97181.1"/>
    </source>
</evidence>